<sequence length="186" mass="21649">MRNFLFLILLLVQNSFSQSTYDNGKCIRIKNISEKERLLRFPFSESQQIKIVSFKGKPDEYPGQSLIKHINSIVLGKDVFRSEFYNETAVLSAEQINKLSDIIFNFTYTRLPHEDAEVMCYMPRNAIMFLDSNNRIVAYLEICFGCNNYKSSDKRFSIGEYCNEKYDMLKSIFADSNIKYGISSVE</sequence>
<evidence type="ECO:0000313" key="2">
    <source>
        <dbReference type="Proteomes" id="UP000533639"/>
    </source>
</evidence>
<name>A0A9N8P3C0_9FLAO</name>
<reference evidence="1 2" key="1">
    <citation type="submission" date="2020-06" db="EMBL/GenBank/DDBJ databases">
        <authorList>
            <person name="Criscuolo A."/>
        </authorList>
    </citation>
    <scope>NUCLEOTIDE SEQUENCE [LARGE SCALE GENOMIC DNA]</scope>
    <source>
        <strain evidence="1">PXU-55</strain>
    </source>
</reference>
<dbReference type="RefSeq" id="WP_180859979.1">
    <property type="nucleotide sequence ID" value="NZ_CAIJDE010000056.1"/>
</dbReference>
<organism evidence="1 2">
    <name type="scientific">Flavobacterium panici</name>
    <dbReference type="NCBI Taxonomy" id="2654843"/>
    <lineage>
        <taxon>Bacteria</taxon>
        <taxon>Pseudomonadati</taxon>
        <taxon>Bacteroidota</taxon>
        <taxon>Flavobacteriia</taxon>
        <taxon>Flavobacteriales</taxon>
        <taxon>Flavobacteriaceae</taxon>
        <taxon>Flavobacterium</taxon>
    </lineage>
</organism>
<dbReference type="EMBL" id="CAIJDE010000056">
    <property type="protein sequence ID" value="CAC9975934.1"/>
    <property type="molecule type" value="Genomic_DNA"/>
</dbReference>
<accession>A0A9N8P3C0</accession>
<dbReference type="AlphaFoldDB" id="A0A9N8P3C0"/>
<evidence type="ECO:0000313" key="1">
    <source>
        <dbReference type="EMBL" id="CAC9975934.1"/>
    </source>
</evidence>
<dbReference type="Proteomes" id="UP000533639">
    <property type="component" value="Unassembled WGS sequence"/>
</dbReference>
<proteinExistence type="predicted"/>
<protein>
    <submittedName>
        <fullName evidence="1">Uncharacterized protein</fullName>
    </submittedName>
</protein>
<keyword evidence="2" id="KW-1185">Reference proteome</keyword>
<comment type="caution">
    <text evidence="1">The sequence shown here is derived from an EMBL/GenBank/DDBJ whole genome shotgun (WGS) entry which is preliminary data.</text>
</comment>
<gene>
    <name evidence="1" type="ORF">FLAPXU55_03655</name>
</gene>